<keyword evidence="3" id="KW-1185">Reference proteome</keyword>
<feature type="transmembrane region" description="Helical" evidence="1">
    <location>
        <begin position="85"/>
        <end position="102"/>
    </location>
</feature>
<organism evidence="2 3">
    <name type="scientific">Paenibacillus baimaensis</name>
    <dbReference type="NCBI Taxonomy" id="2982185"/>
    <lineage>
        <taxon>Bacteria</taxon>
        <taxon>Bacillati</taxon>
        <taxon>Bacillota</taxon>
        <taxon>Bacilli</taxon>
        <taxon>Bacillales</taxon>
        <taxon>Paenibacillaceae</taxon>
        <taxon>Paenibacillus</taxon>
    </lineage>
</organism>
<comment type="caution">
    <text evidence="2">The sequence shown here is derived from an EMBL/GenBank/DDBJ whole genome shotgun (WGS) entry which is preliminary data.</text>
</comment>
<keyword evidence="1" id="KW-0812">Transmembrane</keyword>
<evidence type="ECO:0000313" key="3">
    <source>
        <dbReference type="Proteomes" id="UP001652445"/>
    </source>
</evidence>
<dbReference type="Pfam" id="PF13160">
    <property type="entry name" value="DUF3995"/>
    <property type="match status" value="1"/>
</dbReference>
<accession>A0ABT2UNB5</accession>
<evidence type="ECO:0000313" key="2">
    <source>
        <dbReference type="EMBL" id="MCU6795576.1"/>
    </source>
</evidence>
<dbReference type="EMBL" id="JAOQIO010000094">
    <property type="protein sequence ID" value="MCU6795576.1"/>
    <property type="molecule type" value="Genomic_DNA"/>
</dbReference>
<dbReference type="InterPro" id="IPR025058">
    <property type="entry name" value="DUF3995"/>
</dbReference>
<proteinExistence type="predicted"/>
<evidence type="ECO:0000256" key="1">
    <source>
        <dbReference type="SAM" id="Phobius"/>
    </source>
</evidence>
<keyword evidence="1" id="KW-0472">Membrane</keyword>
<gene>
    <name evidence="2" type="ORF">OB236_26025</name>
</gene>
<feature type="transmembrane region" description="Helical" evidence="1">
    <location>
        <begin position="122"/>
        <end position="139"/>
    </location>
</feature>
<sequence>MKFVMTLSTVSLLGIISILHVYWAYGGRWGTHAVIPSRAGEYKPAFVPGRLGTLFVAMLLLVVCFILLVQGGFVAYFVSNTLTRVGCFVCAAVFFLRAIGDFKYVGFFKNINHTSFAKNDTWLYSPLCLYFGFTCAILLL</sequence>
<keyword evidence="1" id="KW-1133">Transmembrane helix</keyword>
<protein>
    <submittedName>
        <fullName evidence="2">DUF3995 domain-containing protein</fullName>
    </submittedName>
</protein>
<dbReference type="Proteomes" id="UP001652445">
    <property type="component" value="Unassembled WGS sequence"/>
</dbReference>
<reference evidence="2 3" key="1">
    <citation type="submission" date="2022-09" db="EMBL/GenBank/DDBJ databases">
        <authorList>
            <person name="Han X.L."/>
            <person name="Wang Q."/>
            <person name="Lu T."/>
        </authorList>
    </citation>
    <scope>NUCLEOTIDE SEQUENCE [LARGE SCALE GENOMIC DNA]</scope>
    <source>
        <strain evidence="2 3">WQ 127069</strain>
    </source>
</reference>
<dbReference type="RefSeq" id="WP_262686526.1">
    <property type="nucleotide sequence ID" value="NZ_JAOQIO010000094.1"/>
</dbReference>
<feature type="transmembrane region" description="Helical" evidence="1">
    <location>
        <begin position="54"/>
        <end position="78"/>
    </location>
</feature>
<name>A0ABT2UNB5_9BACL</name>
<feature type="transmembrane region" description="Helical" evidence="1">
    <location>
        <begin position="7"/>
        <end position="25"/>
    </location>
</feature>